<evidence type="ECO:0000313" key="3">
    <source>
        <dbReference type="EMBL" id="KAK7490676.1"/>
    </source>
</evidence>
<dbReference type="Gene3D" id="1.20.1280.50">
    <property type="match status" value="1"/>
</dbReference>
<dbReference type="Proteomes" id="UP001519460">
    <property type="component" value="Unassembled WGS sequence"/>
</dbReference>
<accession>A0ABD0KTT2</accession>
<protein>
    <recommendedName>
        <fullName evidence="2">F-box domain-containing protein</fullName>
    </recommendedName>
</protein>
<feature type="domain" description="F-box" evidence="2">
    <location>
        <begin position="55"/>
        <end position="101"/>
    </location>
</feature>
<dbReference type="AlphaFoldDB" id="A0ABD0KTT2"/>
<name>A0ABD0KTT2_9CAEN</name>
<dbReference type="SUPFAM" id="SSF81383">
    <property type="entry name" value="F-box domain"/>
    <property type="match status" value="1"/>
</dbReference>
<sequence>MRTRSYNLDVQPGCSSWSDDLSFVDNDAKLMPPPSQPSRDEPPQPDPQAFSSDIDLTWSFLPHEVLINVFRHLEDHDRCSASLVCKKWLQISRAACLWRRRRFVFAGLDALERIQRYKMFITVLGQHVDHIVLDFGRPSMSTAGVIAKAFEGFVSKVNSKVKMRLRSVTARNLDFQLAWRFFSHHRAKVIKSLCTLFKRQANLRSANLAFSQLNKDEGIRILESLALSGSLQRRHKQFLTVLDLQEFFSPRTRVLSSSKFAETMGLFLALTSLCMDKRYLNEDVLEKLTSRSCTAPLRYLQLVADSMDPVLDHPISRRAWVEAVHRDPDFTVGVLFLGLTSFDKYASVLIRGMPLTWMRLSWLGVVGPVHPAIMADVEKLLRHVAYNFSDTIIRVQICLWPEAVVPVDEALVNLVSRCHLLRELSVTCRIVPETLDKIEAVLASRQDNVLETMELRLVGFTQEMTAPGYIRRRWPSIKTMAFC</sequence>
<feature type="region of interest" description="Disordered" evidence="1">
    <location>
        <begin position="28"/>
        <end position="48"/>
    </location>
</feature>
<evidence type="ECO:0000313" key="4">
    <source>
        <dbReference type="Proteomes" id="UP001519460"/>
    </source>
</evidence>
<dbReference type="EMBL" id="JACVVK020000124">
    <property type="protein sequence ID" value="KAK7490676.1"/>
    <property type="molecule type" value="Genomic_DNA"/>
</dbReference>
<evidence type="ECO:0000256" key="1">
    <source>
        <dbReference type="SAM" id="MobiDB-lite"/>
    </source>
</evidence>
<proteinExistence type="predicted"/>
<dbReference type="Pfam" id="PF12937">
    <property type="entry name" value="F-box-like"/>
    <property type="match status" value="1"/>
</dbReference>
<dbReference type="InterPro" id="IPR032675">
    <property type="entry name" value="LRR_dom_sf"/>
</dbReference>
<dbReference type="SMART" id="SM00256">
    <property type="entry name" value="FBOX"/>
    <property type="match status" value="1"/>
</dbReference>
<comment type="caution">
    <text evidence="3">The sequence shown here is derived from an EMBL/GenBank/DDBJ whole genome shotgun (WGS) entry which is preliminary data.</text>
</comment>
<gene>
    <name evidence="3" type="ORF">BaRGS_00018093</name>
</gene>
<dbReference type="PANTHER" id="PTHR20872">
    <property type="match status" value="1"/>
</dbReference>
<keyword evidence="4" id="KW-1185">Reference proteome</keyword>
<dbReference type="PANTHER" id="PTHR20872:SF1">
    <property type="entry name" value="F-BOX DOMAIN-CONTAINING PROTEIN"/>
    <property type="match status" value="1"/>
</dbReference>
<dbReference type="Gene3D" id="3.80.10.10">
    <property type="entry name" value="Ribonuclease Inhibitor"/>
    <property type="match status" value="1"/>
</dbReference>
<evidence type="ECO:0000259" key="2">
    <source>
        <dbReference type="PROSITE" id="PS50181"/>
    </source>
</evidence>
<dbReference type="InterPro" id="IPR036047">
    <property type="entry name" value="F-box-like_dom_sf"/>
</dbReference>
<dbReference type="PROSITE" id="PS50181">
    <property type="entry name" value="FBOX"/>
    <property type="match status" value="1"/>
</dbReference>
<reference evidence="3 4" key="1">
    <citation type="journal article" date="2023" name="Sci. Data">
        <title>Genome assembly of the Korean intertidal mud-creeper Batillaria attramentaria.</title>
        <authorList>
            <person name="Patra A.K."/>
            <person name="Ho P.T."/>
            <person name="Jun S."/>
            <person name="Lee S.J."/>
            <person name="Kim Y."/>
            <person name="Won Y.J."/>
        </authorList>
    </citation>
    <scope>NUCLEOTIDE SEQUENCE [LARGE SCALE GENOMIC DNA]</scope>
    <source>
        <strain evidence="3">Wonlab-2016</strain>
    </source>
</reference>
<organism evidence="3 4">
    <name type="scientific">Batillaria attramentaria</name>
    <dbReference type="NCBI Taxonomy" id="370345"/>
    <lineage>
        <taxon>Eukaryota</taxon>
        <taxon>Metazoa</taxon>
        <taxon>Spiralia</taxon>
        <taxon>Lophotrochozoa</taxon>
        <taxon>Mollusca</taxon>
        <taxon>Gastropoda</taxon>
        <taxon>Caenogastropoda</taxon>
        <taxon>Sorbeoconcha</taxon>
        <taxon>Cerithioidea</taxon>
        <taxon>Batillariidae</taxon>
        <taxon>Batillaria</taxon>
    </lineage>
</organism>
<dbReference type="InterPro" id="IPR001810">
    <property type="entry name" value="F-box_dom"/>
</dbReference>